<protein>
    <submittedName>
        <fullName evidence="1">Uncharacterized protein</fullName>
    </submittedName>
</protein>
<comment type="caution">
    <text evidence="1">The sequence shown here is derived from an EMBL/GenBank/DDBJ whole genome shotgun (WGS) entry which is preliminary data.</text>
</comment>
<dbReference type="RefSeq" id="WP_064105036.1">
    <property type="nucleotide sequence ID" value="NZ_LXSH01000007.1"/>
</dbReference>
<gene>
    <name evidence="1" type="ORF">A7P89_01225</name>
</gene>
<dbReference type="EMBL" id="LXSH01000007">
    <property type="protein sequence ID" value="OAM24888.1"/>
    <property type="molecule type" value="Genomic_DNA"/>
</dbReference>
<name>A0A1A9RTF8_EIKCO</name>
<evidence type="ECO:0000313" key="2">
    <source>
        <dbReference type="Proteomes" id="UP000078103"/>
    </source>
</evidence>
<dbReference type="AlphaFoldDB" id="A0A1A9RTF8"/>
<evidence type="ECO:0000313" key="1">
    <source>
        <dbReference type="EMBL" id="OAM24888.1"/>
    </source>
</evidence>
<dbReference type="Proteomes" id="UP000078103">
    <property type="component" value="Unassembled WGS sequence"/>
</dbReference>
<organism evidence="1 2">
    <name type="scientific">Eikenella corrodens</name>
    <dbReference type="NCBI Taxonomy" id="539"/>
    <lineage>
        <taxon>Bacteria</taxon>
        <taxon>Pseudomonadati</taxon>
        <taxon>Pseudomonadota</taxon>
        <taxon>Betaproteobacteria</taxon>
        <taxon>Neisseriales</taxon>
        <taxon>Neisseriaceae</taxon>
        <taxon>Eikenella</taxon>
    </lineage>
</organism>
<proteinExistence type="predicted"/>
<reference evidence="2" key="1">
    <citation type="submission" date="2016-05" db="EMBL/GenBank/DDBJ databases">
        <title>Draft genome of Corynebacterium afermentans subsp. afermentans LCDC 88199T.</title>
        <authorList>
            <person name="Bernier A.-M."/>
            <person name="Bernard K."/>
        </authorList>
    </citation>
    <scope>NUCLEOTIDE SEQUENCE [LARGE SCALE GENOMIC DNA]</scope>
    <source>
        <strain evidence="2">NML120819</strain>
    </source>
</reference>
<accession>A0A1A9RTF8</accession>
<sequence length="104" mass="12206">MKKYLLIEMPDFSVWRVPVQVIADAYTDYYAERDGQDREKVKAQTERLFTTHEFEIEDWAANSMDWDEVKAHAVQVKAGEVDYQEGWINGNKCVTDNEEQKDVV</sequence>